<organism evidence="6">
    <name type="scientific">Gongylonema pulchrum</name>
    <dbReference type="NCBI Taxonomy" id="637853"/>
    <lineage>
        <taxon>Eukaryota</taxon>
        <taxon>Metazoa</taxon>
        <taxon>Ecdysozoa</taxon>
        <taxon>Nematoda</taxon>
        <taxon>Chromadorea</taxon>
        <taxon>Rhabditida</taxon>
        <taxon>Spirurina</taxon>
        <taxon>Spiruromorpha</taxon>
        <taxon>Spiruroidea</taxon>
        <taxon>Gongylonematidae</taxon>
        <taxon>Gongylonema</taxon>
    </lineage>
</organism>
<evidence type="ECO:0000256" key="2">
    <source>
        <dbReference type="ARBA" id="ARBA00022692"/>
    </source>
</evidence>
<dbReference type="InterPro" id="IPR018499">
    <property type="entry name" value="Tetraspanin/Peripherin"/>
</dbReference>
<evidence type="ECO:0000256" key="3">
    <source>
        <dbReference type="ARBA" id="ARBA00022989"/>
    </source>
</evidence>
<feature type="signal peptide" evidence="5">
    <location>
        <begin position="1"/>
        <end position="17"/>
    </location>
</feature>
<evidence type="ECO:0000313" key="6">
    <source>
        <dbReference type="WBParaSite" id="GPUH_0000741401-mRNA-1"/>
    </source>
</evidence>
<evidence type="ECO:0000256" key="5">
    <source>
        <dbReference type="SAM" id="SignalP"/>
    </source>
</evidence>
<keyword evidence="2" id="KW-0812">Transmembrane</keyword>
<comment type="subcellular location">
    <subcellularLocation>
        <location evidence="1">Membrane</location>
        <topology evidence="1">Multi-pass membrane protein</topology>
    </subcellularLocation>
</comment>
<keyword evidence="5" id="KW-0732">Signal</keyword>
<evidence type="ECO:0000256" key="1">
    <source>
        <dbReference type="ARBA" id="ARBA00004141"/>
    </source>
</evidence>
<name>A0A183DFB4_9BILA</name>
<dbReference type="AlphaFoldDB" id="A0A183DFB4"/>
<keyword evidence="4" id="KW-0472">Membrane</keyword>
<protein>
    <submittedName>
        <fullName evidence="6">Tetraspanin</fullName>
    </submittedName>
</protein>
<dbReference type="WBParaSite" id="GPUH_0000741401-mRNA-1">
    <property type="protein sequence ID" value="GPUH_0000741401-mRNA-1"/>
    <property type="gene ID" value="GPUH_0000741401"/>
</dbReference>
<dbReference type="InterPro" id="IPR008952">
    <property type="entry name" value="Tetraspanin_EC2_sf"/>
</dbReference>
<proteinExistence type="predicted"/>
<evidence type="ECO:0000256" key="4">
    <source>
        <dbReference type="ARBA" id="ARBA00023136"/>
    </source>
</evidence>
<dbReference type="GO" id="GO:0016020">
    <property type="term" value="C:membrane"/>
    <property type="evidence" value="ECO:0007669"/>
    <property type="project" value="UniProtKB-SubCell"/>
</dbReference>
<sequence length="127" mass="14526">LLLSLLMVLALCVGSYAYMEQLDDLLGPSLLTAIIRDHSQREDVSLALQHLHHQGHCCGAQSFEDWRDSVWWQNVNSVAELKQRSFDLAVPDFCCRTESLNCGHRDHPSNIYYNVIKPQFFVYLSAT</sequence>
<keyword evidence="3" id="KW-1133">Transmembrane helix</keyword>
<reference evidence="6" key="1">
    <citation type="submission" date="2016-06" db="UniProtKB">
        <authorList>
            <consortium name="WormBaseParasite"/>
        </authorList>
    </citation>
    <scope>IDENTIFICATION</scope>
</reference>
<dbReference type="Gene3D" id="1.10.1450.10">
    <property type="entry name" value="Tetraspanin"/>
    <property type="match status" value="1"/>
</dbReference>
<dbReference type="Pfam" id="PF00335">
    <property type="entry name" value="Tetraspanin"/>
    <property type="match status" value="1"/>
</dbReference>
<accession>A0A183DFB4</accession>
<dbReference type="SUPFAM" id="SSF48652">
    <property type="entry name" value="Tetraspanin"/>
    <property type="match status" value="1"/>
</dbReference>
<feature type="chain" id="PRO_5008148241" evidence="5">
    <location>
        <begin position="18"/>
        <end position="127"/>
    </location>
</feature>